<dbReference type="GO" id="GO:0009055">
    <property type="term" value="F:electron transfer activity"/>
    <property type="evidence" value="ECO:0007669"/>
    <property type="project" value="InterPro"/>
</dbReference>
<dbReference type="EMBL" id="JAOSHN010000005">
    <property type="protein sequence ID" value="MCU7379456.1"/>
    <property type="molecule type" value="Genomic_DNA"/>
</dbReference>
<evidence type="ECO:0000313" key="8">
    <source>
        <dbReference type="EMBL" id="MCU7376907.1"/>
    </source>
</evidence>
<keyword evidence="5 6" id="KW-0249">Electron transport</keyword>
<keyword evidence="6" id="KW-1133">Transmembrane helix</keyword>
<dbReference type="EC" id="7.-.-.-" evidence="6"/>
<dbReference type="HAMAP" id="MF_00479">
    <property type="entry name" value="RsxG_RnfG"/>
    <property type="match status" value="1"/>
</dbReference>
<dbReference type="PANTHER" id="PTHR36118">
    <property type="entry name" value="ION-TRANSLOCATING OXIDOREDUCTASE COMPLEX SUBUNIT G"/>
    <property type="match status" value="1"/>
</dbReference>
<dbReference type="GO" id="GO:0005886">
    <property type="term" value="C:plasma membrane"/>
    <property type="evidence" value="ECO:0007669"/>
    <property type="project" value="UniProtKB-SubCell"/>
</dbReference>
<keyword evidence="6" id="KW-0472">Membrane</keyword>
<dbReference type="Pfam" id="PF04205">
    <property type="entry name" value="FMN_bind"/>
    <property type="match status" value="1"/>
</dbReference>
<evidence type="ECO:0000259" key="7">
    <source>
        <dbReference type="SMART" id="SM00900"/>
    </source>
</evidence>
<comment type="cofactor">
    <cofactor evidence="6">
        <name>FMN</name>
        <dbReference type="ChEBI" id="CHEBI:58210"/>
    </cofactor>
</comment>
<comment type="subcellular location">
    <subcellularLocation>
        <location evidence="6">Cell membrane</location>
        <topology evidence="6">Single-pass membrane protein</topology>
    </subcellularLocation>
</comment>
<comment type="caution">
    <text evidence="9">The sequence shown here is derived from an EMBL/GenBank/DDBJ whole genome shotgun (WGS) entry which is preliminary data.</text>
</comment>
<comment type="function">
    <text evidence="6">Part of a membrane-bound complex that couples electron transfer with translocation of ions across the membrane.</text>
</comment>
<evidence type="ECO:0000256" key="6">
    <source>
        <dbReference type="HAMAP-Rule" id="MF_00479"/>
    </source>
</evidence>
<feature type="modified residue" description="FMN phosphoryl threonine" evidence="6">
    <location>
        <position position="160"/>
    </location>
</feature>
<keyword evidence="6" id="KW-1278">Translocase</keyword>
<evidence type="ECO:0000256" key="5">
    <source>
        <dbReference type="ARBA" id="ARBA00022982"/>
    </source>
</evidence>
<evidence type="ECO:0000256" key="2">
    <source>
        <dbReference type="ARBA" id="ARBA00022553"/>
    </source>
</evidence>
<keyword evidence="1 6" id="KW-0813">Transport</keyword>
<keyword evidence="2 6" id="KW-0597">Phosphoprotein</keyword>
<dbReference type="SMART" id="SM00900">
    <property type="entry name" value="FMN_bind"/>
    <property type="match status" value="1"/>
</dbReference>
<keyword evidence="10" id="KW-1185">Reference proteome</keyword>
<evidence type="ECO:0000256" key="4">
    <source>
        <dbReference type="ARBA" id="ARBA00022643"/>
    </source>
</evidence>
<feature type="domain" description="FMN-binding" evidence="7">
    <location>
        <begin position="91"/>
        <end position="177"/>
    </location>
</feature>
<dbReference type="PIRSF" id="PIRSF006091">
    <property type="entry name" value="E_trnsport_RnfG"/>
    <property type="match status" value="1"/>
</dbReference>
<comment type="similarity">
    <text evidence="6">Belongs to the RnfG family.</text>
</comment>
<proteinExistence type="inferred from homology"/>
<name>A0A9J6QQ61_9FIRM</name>
<dbReference type="EMBL" id="JAOSHN010000001">
    <property type="protein sequence ID" value="MCU7376907.1"/>
    <property type="molecule type" value="Genomic_DNA"/>
</dbReference>
<reference evidence="9" key="1">
    <citation type="submission" date="2022-09" db="EMBL/GenBank/DDBJ databases">
        <title>Culturomic study of gut microbiota in children with autism spectrum disorder.</title>
        <authorList>
            <person name="Efimov B.A."/>
            <person name="Chaplin A.V."/>
            <person name="Sokolova S.R."/>
            <person name="Pikina A.P."/>
            <person name="Korzhanova M."/>
            <person name="Belova V."/>
            <person name="Korostin D."/>
        </authorList>
    </citation>
    <scope>NUCLEOTIDE SEQUENCE</scope>
    <source>
        <strain evidence="9">ASD5510</strain>
    </source>
</reference>
<dbReference type="PANTHER" id="PTHR36118:SF1">
    <property type="entry name" value="ION-TRANSLOCATING OXIDOREDUCTASE COMPLEX SUBUNIT G"/>
    <property type="match status" value="1"/>
</dbReference>
<dbReference type="InterPro" id="IPR010209">
    <property type="entry name" value="Ion_transpt_RnfG/RsxG"/>
</dbReference>
<dbReference type="GO" id="GO:0022900">
    <property type="term" value="P:electron transport chain"/>
    <property type="evidence" value="ECO:0007669"/>
    <property type="project" value="UniProtKB-UniRule"/>
</dbReference>
<sequence>MKNNTFKENIAPALVLIIICLVVTAALAGTYSVANPLIEANAQKTADEARAKVLPDGDSFTEYEGKLVGGVTECYMADNKSGMAVTATYKSFGGTLTSMVGIDKDGKVTGVTVTEHADTPGLGTKAMEADYLKEQYSGLDTAGQDNIKNDKGVDQIVGATISSNAVYQCVSEALQQFKECGGVK</sequence>
<organism evidence="9 10">
    <name type="scientific">Hominibacterium faecale</name>
    <dbReference type="NCBI Taxonomy" id="2839743"/>
    <lineage>
        <taxon>Bacteria</taxon>
        <taxon>Bacillati</taxon>
        <taxon>Bacillota</taxon>
        <taxon>Clostridia</taxon>
        <taxon>Peptostreptococcales</taxon>
        <taxon>Anaerovoracaceae</taxon>
        <taxon>Hominibacterium</taxon>
    </lineage>
</organism>
<keyword evidence="3 6" id="KW-0285">Flavoprotein</keyword>
<protein>
    <recommendedName>
        <fullName evidence="6">Ion-translocating oxidoreductase complex subunit G</fullName>
        <ecNumber evidence="6">7.-.-.-</ecNumber>
    </recommendedName>
    <alternativeName>
        <fullName evidence="6">Rnf electron transport complex subunit G</fullName>
    </alternativeName>
</protein>
<dbReference type="Proteomes" id="UP001065549">
    <property type="component" value="Unassembled WGS sequence"/>
</dbReference>
<evidence type="ECO:0000256" key="3">
    <source>
        <dbReference type="ARBA" id="ARBA00022630"/>
    </source>
</evidence>
<dbReference type="GO" id="GO:0010181">
    <property type="term" value="F:FMN binding"/>
    <property type="evidence" value="ECO:0007669"/>
    <property type="project" value="InterPro"/>
</dbReference>
<dbReference type="InterPro" id="IPR007329">
    <property type="entry name" value="FMN-bd"/>
</dbReference>
<evidence type="ECO:0000256" key="1">
    <source>
        <dbReference type="ARBA" id="ARBA00022448"/>
    </source>
</evidence>
<accession>A0A9J6QQ61</accession>
<dbReference type="AlphaFoldDB" id="A0A9J6QQ61"/>
<evidence type="ECO:0000313" key="9">
    <source>
        <dbReference type="EMBL" id="MCU7379456.1"/>
    </source>
</evidence>
<keyword evidence="6" id="KW-1003">Cell membrane</keyword>
<comment type="subunit">
    <text evidence="6">The complex is composed of six subunits: RnfA, RnfB, RnfC, RnfD, RnfE and RnfG.</text>
</comment>
<evidence type="ECO:0000313" key="10">
    <source>
        <dbReference type="Proteomes" id="UP001065549"/>
    </source>
</evidence>
<keyword evidence="4 6" id="KW-0288">FMN</keyword>
<gene>
    <name evidence="6" type="primary">rnfG</name>
    <name evidence="8" type="ORF">OBO34_00905</name>
    <name evidence="9" type="ORF">OBO34_14000</name>
</gene>
<dbReference type="Gene3D" id="3.90.1010.20">
    <property type="match status" value="1"/>
</dbReference>
<dbReference type="RefSeq" id="WP_148395989.1">
    <property type="nucleotide sequence ID" value="NZ_JAJAGH010000005.1"/>
</dbReference>
<keyword evidence="6" id="KW-0812">Transmembrane</keyword>